<comment type="function">
    <text evidence="1">May be involved in a process influencing telomere capping.</text>
</comment>
<organism evidence="9 10">
    <name type="scientific">Gigaspora margarita</name>
    <dbReference type="NCBI Taxonomy" id="4874"/>
    <lineage>
        <taxon>Eukaryota</taxon>
        <taxon>Fungi</taxon>
        <taxon>Fungi incertae sedis</taxon>
        <taxon>Mucoromycota</taxon>
        <taxon>Glomeromycotina</taxon>
        <taxon>Glomeromycetes</taxon>
        <taxon>Diversisporales</taxon>
        <taxon>Gigasporaceae</taxon>
        <taxon>Gigaspora</taxon>
    </lineage>
</organism>
<comment type="similarity">
    <text evidence="4">Belongs to the RTC4 family.</text>
</comment>
<keyword evidence="10" id="KW-1185">Reference proteome</keyword>
<keyword evidence="6" id="KW-0963">Cytoplasm</keyword>
<gene>
    <name evidence="9" type="ORF">GMARGA_LOCUS38266</name>
</gene>
<accession>A0ABN7X3T0</accession>
<evidence type="ECO:0000256" key="6">
    <source>
        <dbReference type="ARBA" id="ARBA00022490"/>
    </source>
</evidence>
<dbReference type="InterPro" id="IPR039024">
    <property type="entry name" value="RTC4"/>
</dbReference>
<reference evidence="9 10" key="1">
    <citation type="submission" date="2021-06" db="EMBL/GenBank/DDBJ databases">
        <authorList>
            <person name="Kallberg Y."/>
            <person name="Tangrot J."/>
            <person name="Rosling A."/>
        </authorList>
    </citation>
    <scope>NUCLEOTIDE SEQUENCE [LARGE SCALE GENOMIC DNA]</scope>
    <source>
        <strain evidence="9 10">120-4 pot B 10/14</strain>
    </source>
</reference>
<sequence length="242" mass="28703">MLYTIKRDYETYCEDDDLPSENEILFKKLNPGKHYMKKLRTPEVILINDSDDDLPSEDEILFKKLNQGNHYVRSPEIIMIIDSDDDELSTTAANNNNNDFMYIINNDRSLRISKKEIRAKLKRLGRRLKTKKVIKHIADICEHKERYEYYNDFKSLSKWQLNNTFARVQRINHLVPGYYGMKGYTIMLEHLMKKTTEWKPKVGQKFMEEVIIPEVGVRFIMEDLGVSDYDTAVKITRESVEY</sequence>
<feature type="domain" description="Restriction of telomere capping protein 4 C-terminal" evidence="8">
    <location>
        <begin position="140"/>
        <end position="242"/>
    </location>
</feature>
<protein>
    <recommendedName>
        <fullName evidence="5">Restriction of telomere capping protein 4</fullName>
    </recommendedName>
</protein>
<name>A0ABN7X3T0_GIGMA</name>
<evidence type="ECO:0000256" key="7">
    <source>
        <dbReference type="ARBA" id="ARBA00023242"/>
    </source>
</evidence>
<evidence type="ECO:0000256" key="2">
    <source>
        <dbReference type="ARBA" id="ARBA00004123"/>
    </source>
</evidence>
<dbReference type="SMART" id="SM01312">
    <property type="entry name" value="RTC4"/>
    <property type="match status" value="1"/>
</dbReference>
<dbReference type="PANTHER" id="PTHR41391:SF1">
    <property type="entry name" value="RESTRICTION OF TELOMERE CAPPING PROTEIN 4"/>
    <property type="match status" value="1"/>
</dbReference>
<comment type="caution">
    <text evidence="9">The sequence shown here is derived from an EMBL/GenBank/DDBJ whole genome shotgun (WGS) entry which is preliminary data.</text>
</comment>
<evidence type="ECO:0000313" key="9">
    <source>
        <dbReference type="EMBL" id="CAG8846651.1"/>
    </source>
</evidence>
<dbReference type="PANTHER" id="PTHR41391">
    <property type="entry name" value="RESTRICTION OF TELOMERE CAPPING PROTEIN 4"/>
    <property type="match status" value="1"/>
</dbReference>
<evidence type="ECO:0000256" key="4">
    <source>
        <dbReference type="ARBA" id="ARBA00009461"/>
    </source>
</evidence>
<evidence type="ECO:0000259" key="8">
    <source>
        <dbReference type="SMART" id="SM01312"/>
    </source>
</evidence>
<dbReference type="InterPro" id="IPR028094">
    <property type="entry name" value="RTC4_C"/>
</dbReference>
<dbReference type="Proteomes" id="UP000789901">
    <property type="component" value="Unassembled WGS sequence"/>
</dbReference>
<proteinExistence type="inferred from homology"/>
<keyword evidence="7" id="KW-0539">Nucleus</keyword>
<evidence type="ECO:0000256" key="5">
    <source>
        <dbReference type="ARBA" id="ARBA00015162"/>
    </source>
</evidence>
<feature type="non-terminal residue" evidence="9">
    <location>
        <position position="242"/>
    </location>
</feature>
<dbReference type="EMBL" id="CAJVQB010084400">
    <property type="protein sequence ID" value="CAG8846651.1"/>
    <property type="molecule type" value="Genomic_DNA"/>
</dbReference>
<evidence type="ECO:0000256" key="3">
    <source>
        <dbReference type="ARBA" id="ARBA00004496"/>
    </source>
</evidence>
<comment type="subcellular location">
    <subcellularLocation>
        <location evidence="3">Cytoplasm</location>
    </subcellularLocation>
    <subcellularLocation>
        <location evidence="2">Nucleus</location>
    </subcellularLocation>
</comment>
<evidence type="ECO:0000313" key="10">
    <source>
        <dbReference type="Proteomes" id="UP000789901"/>
    </source>
</evidence>
<dbReference type="Pfam" id="PF14474">
    <property type="entry name" value="RTC4"/>
    <property type="match status" value="1"/>
</dbReference>
<evidence type="ECO:0000256" key="1">
    <source>
        <dbReference type="ARBA" id="ARBA00002738"/>
    </source>
</evidence>